<dbReference type="CDD" id="cd00408">
    <property type="entry name" value="DHDPS-like"/>
    <property type="match status" value="1"/>
</dbReference>
<dbReference type="Gene3D" id="3.20.20.70">
    <property type="entry name" value="Aldolase class I"/>
    <property type="match status" value="1"/>
</dbReference>
<name>A0ABS4GUZ6_9BACL</name>
<dbReference type="Proteomes" id="UP001519343">
    <property type="component" value="Unassembled WGS sequence"/>
</dbReference>
<dbReference type="EMBL" id="JAGGKT010000014">
    <property type="protein sequence ID" value="MBP1933877.1"/>
    <property type="molecule type" value="Genomic_DNA"/>
</dbReference>
<organism evidence="3 4">
    <name type="scientific">Ammoniphilus resinae</name>
    <dbReference type="NCBI Taxonomy" id="861532"/>
    <lineage>
        <taxon>Bacteria</taxon>
        <taxon>Bacillati</taxon>
        <taxon>Bacillota</taxon>
        <taxon>Bacilli</taxon>
        <taxon>Bacillales</taxon>
        <taxon>Paenibacillaceae</taxon>
        <taxon>Aneurinibacillus group</taxon>
        <taxon>Ammoniphilus</taxon>
    </lineage>
</organism>
<dbReference type="InterPro" id="IPR002220">
    <property type="entry name" value="DapA-like"/>
</dbReference>
<reference evidence="3 4" key="1">
    <citation type="submission" date="2021-03" db="EMBL/GenBank/DDBJ databases">
        <title>Genomic Encyclopedia of Type Strains, Phase IV (KMG-IV): sequencing the most valuable type-strain genomes for metagenomic binning, comparative biology and taxonomic classification.</title>
        <authorList>
            <person name="Goeker M."/>
        </authorList>
    </citation>
    <scope>NUCLEOTIDE SEQUENCE [LARGE SCALE GENOMIC DNA]</scope>
    <source>
        <strain evidence="3 4">DSM 24738</strain>
    </source>
</reference>
<protein>
    <submittedName>
        <fullName evidence="3">4-hydroxy-tetrahydrodipicolinate synthase</fullName>
        <ecNumber evidence="3">4.3.3.7</ecNumber>
    </submittedName>
</protein>
<dbReference type="Pfam" id="PF00701">
    <property type="entry name" value="DHDPS"/>
    <property type="match status" value="1"/>
</dbReference>
<evidence type="ECO:0000313" key="4">
    <source>
        <dbReference type="Proteomes" id="UP001519343"/>
    </source>
</evidence>
<evidence type="ECO:0000256" key="1">
    <source>
        <dbReference type="ARBA" id="ARBA00023239"/>
    </source>
</evidence>
<evidence type="ECO:0000313" key="3">
    <source>
        <dbReference type="EMBL" id="MBP1933877.1"/>
    </source>
</evidence>
<accession>A0ABS4GUZ6</accession>
<dbReference type="RefSeq" id="WP_209811892.1">
    <property type="nucleotide sequence ID" value="NZ_JAGGKT010000014.1"/>
</dbReference>
<dbReference type="InterPro" id="IPR013785">
    <property type="entry name" value="Aldolase_TIM"/>
</dbReference>
<dbReference type="GO" id="GO:0008840">
    <property type="term" value="F:4-hydroxy-tetrahydrodipicolinate synthase activity"/>
    <property type="evidence" value="ECO:0007669"/>
    <property type="project" value="UniProtKB-EC"/>
</dbReference>
<dbReference type="EC" id="4.3.3.7" evidence="3"/>
<evidence type="ECO:0000256" key="2">
    <source>
        <dbReference type="PIRNR" id="PIRNR001365"/>
    </source>
</evidence>
<keyword evidence="4" id="KW-1185">Reference proteome</keyword>
<dbReference type="PANTHER" id="PTHR12128">
    <property type="entry name" value="DIHYDRODIPICOLINATE SYNTHASE"/>
    <property type="match status" value="1"/>
</dbReference>
<gene>
    <name evidence="3" type="ORF">J2Z37_003894</name>
</gene>
<keyword evidence="1 2" id="KW-0456">Lyase</keyword>
<comment type="caution">
    <text evidence="3">The sequence shown here is derived from an EMBL/GenBank/DDBJ whole genome shotgun (WGS) entry which is preliminary data.</text>
</comment>
<dbReference type="PIRSF" id="PIRSF001365">
    <property type="entry name" value="DHDPS"/>
    <property type="match status" value="1"/>
</dbReference>
<sequence length="308" mass="34588">MAVNYREFAKRFETISAISMTPFFPDTKEIDWDGVKENINFLLDHGAQVIVPCGNTSEFYALTLAEAKEEIRRVVEWVDGRALVLAGIGYSAETAIELGKYAQEVGADAVMIHQPIQPYVTDRGAVSYFKKIIESLDIPSVLYFKDPHLSDQVLKELASLEKLVAVKYAINDLPRFAKVTRDIPADEYNLTWVCGTAEKWAPFYFHAGAKGFTSGLINVYPEKSFEMLLGLQQGDTEAVWRVWEETLEFENLRGKYNNGNNVVVVKEAMNQIGLTAGVTREPVDPLDEGDKQAVTQLLQKWGLLKVQV</sequence>
<dbReference type="SUPFAM" id="SSF51569">
    <property type="entry name" value="Aldolase"/>
    <property type="match status" value="1"/>
</dbReference>
<dbReference type="SMART" id="SM01130">
    <property type="entry name" value="DHDPS"/>
    <property type="match status" value="1"/>
</dbReference>
<comment type="similarity">
    <text evidence="2">Belongs to the DapA family.</text>
</comment>
<dbReference type="PANTHER" id="PTHR12128:SF19">
    <property type="entry name" value="5-DEHYDRO-4-DEOXYGLUCARATE DEHYDRATASE 2-RELATED"/>
    <property type="match status" value="1"/>
</dbReference>
<proteinExistence type="inferred from homology"/>